<evidence type="ECO:0000256" key="7">
    <source>
        <dbReference type="ARBA" id="ARBA00022741"/>
    </source>
</evidence>
<keyword evidence="9" id="KW-0460">Magnesium</keyword>
<dbReference type="Pfam" id="PF13167">
    <property type="entry name" value="GTP-bdg_N"/>
    <property type="match status" value="1"/>
</dbReference>
<accession>A0AA88W5M8</accession>
<proteinExistence type="inferred from homology"/>
<keyword evidence="8 18" id="KW-0106">Calcium</keyword>
<evidence type="ECO:0000256" key="9">
    <source>
        <dbReference type="ARBA" id="ARBA00022842"/>
    </source>
</evidence>
<feature type="site" description="Transition state stabilizer" evidence="19">
    <location>
        <position position="637"/>
    </location>
</feature>
<dbReference type="InterPro" id="IPR027417">
    <property type="entry name" value="P-loop_NTPase"/>
</dbReference>
<evidence type="ECO:0000256" key="12">
    <source>
        <dbReference type="ARBA" id="ARBA00023134"/>
    </source>
</evidence>
<feature type="disulfide bond" evidence="20">
    <location>
        <begin position="610"/>
        <end position="690"/>
    </location>
</feature>
<dbReference type="InterPro" id="IPR002016">
    <property type="entry name" value="Haem_peroxidase"/>
</dbReference>
<dbReference type="Proteomes" id="UP001188597">
    <property type="component" value="Unassembled WGS sequence"/>
</dbReference>
<evidence type="ECO:0000256" key="11">
    <source>
        <dbReference type="ARBA" id="ARBA00023004"/>
    </source>
</evidence>
<gene>
    <name evidence="24" type="ORF">RJ639_004812</name>
</gene>
<feature type="binding site" description="axial binding residue" evidence="18">
    <location>
        <position position="768"/>
    </location>
    <ligand>
        <name>heme b</name>
        <dbReference type="ChEBI" id="CHEBI:60344"/>
    </ligand>
    <ligandPart>
        <name>Fe</name>
        <dbReference type="ChEBI" id="CHEBI:18248"/>
    </ligandPart>
</feature>
<dbReference type="Pfam" id="PF00141">
    <property type="entry name" value="peroxidase"/>
    <property type="match status" value="1"/>
</dbReference>
<dbReference type="SUPFAM" id="SSF48113">
    <property type="entry name" value="Heme-dependent peroxidases"/>
    <property type="match status" value="1"/>
</dbReference>
<dbReference type="GO" id="GO:0005737">
    <property type="term" value="C:cytoplasm"/>
    <property type="evidence" value="ECO:0007669"/>
    <property type="project" value="TreeGrafter"/>
</dbReference>
<dbReference type="GO" id="GO:0042744">
    <property type="term" value="P:hydrogen peroxide catabolic process"/>
    <property type="evidence" value="ECO:0007669"/>
    <property type="project" value="UniProtKB-KW"/>
</dbReference>
<keyword evidence="10" id="KW-0560">Oxidoreductase</keyword>
<feature type="disulfide bond" evidence="20">
    <location>
        <begin position="775"/>
        <end position="807"/>
    </location>
</feature>
<dbReference type="InterPro" id="IPR010255">
    <property type="entry name" value="Haem_peroxidase_sf"/>
</dbReference>
<dbReference type="Gene3D" id="6.10.250.2860">
    <property type="match status" value="1"/>
</dbReference>
<feature type="domain" description="Plant heme peroxidase family profile" evidence="22">
    <location>
        <begin position="600"/>
        <end position="900"/>
    </location>
</feature>
<dbReference type="PANTHER" id="PTHR10229:SF0">
    <property type="entry name" value="GTP-BINDING PROTEIN 6-RELATED"/>
    <property type="match status" value="1"/>
</dbReference>
<evidence type="ECO:0000256" key="21">
    <source>
        <dbReference type="SAM" id="MobiDB-lite"/>
    </source>
</evidence>
<dbReference type="GO" id="GO:0043022">
    <property type="term" value="F:ribosome binding"/>
    <property type="evidence" value="ECO:0007669"/>
    <property type="project" value="TreeGrafter"/>
</dbReference>
<dbReference type="EC" id="1.11.1.7" evidence="3"/>
<name>A0AA88W5M8_9ASTE</name>
<evidence type="ECO:0000256" key="2">
    <source>
        <dbReference type="ARBA" id="ARBA00006873"/>
    </source>
</evidence>
<keyword evidence="25" id="KW-1185">Reference proteome</keyword>
<dbReference type="Gene3D" id="1.10.420.10">
    <property type="entry name" value="Peroxidase, domain 2"/>
    <property type="match status" value="1"/>
</dbReference>
<dbReference type="InterPro" id="IPR000823">
    <property type="entry name" value="Peroxidase_pln"/>
</dbReference>
<dbReference type="Gene3D" id="1.10.520.10">
    <property type="match status" value="1"/>
</dbReference>
<feature type="binding site" evidence="18">
    <location>
        <position position="647"/>
    </location>
    <ligand>
        <name>Ca(2+)</name>
        <dbReference type="ChEBI" id="CHEBI:29108"/>
        <label>1</label>
    </ligand>
</feature>
<keyword evidence="5" id="KW-0349">Heme</keyword>
<evidence type="ECO:0000313" key="25">
    <source>
        <dbReference type="Proteomes" id="UP001188597"/>
    </source>
</evidence>
<dbReference type="AlphaFoldDB" id="A0AA88W5M8"/>
<evidence type="ECO:0000256" key="19">
    <source>
        <dbReference type="PIRSR" id="PIRSR600823-4"/>
    </source>
</evidence>
<evidence type="ECO:0000256" key="3">
    <source>
        <dbReference type="ARBA" id="ARBA00012313"/>
    </source>
</evidence>
<evidence type="ECO:0000256" key="10">
    <source>
        <dbReference type="ARBA" id="ARBA00023002"/>
    </source>
</evidence>
<dbReference type="EMBL" id="JAVXUP010000852">
    <property type="protein sequence ID" value="KAK3019819.1"/>
    <property type="molecule type" value="Genomic_DNA"/>
</dbReference>
<dbReference type="GO" id="GO:0140825">
    <property type="term" value="F:lactoperoxidase activity"/>
    <property type="evidence" value="ECO:0007669"/>
    <property type="project" value="UniProtKB-EC"/>
</dbReference>
<feature type="region of interest" description="Disordered" evidence="21">
    <location>
        <begin position="95"/>
        <end position="120"/>
    </location>
</feature>
<feature type="active site" description="Proton acceptor" evidence="16">
    <location>
        <position position="641"/>
    </location>
</feature>
<keyword evidence="14" id="KW-0325">Glycoprotein</keyword>
<feature type="binding site" evidence="18">
    <location>
        <position position="649"/>
    </location>
    <ligand>
        <name>Ca(2+)</name>
        <dbReference type="ChEBI" id="CHEBI:29108"/>
        <label>1</label>
    </ligand>
</feature>
<comment type="caution">
    <text evidence="24">The sequence shown here is derived from an EMBL/GenBank/DDBJ whole genome shotgun (WGS) entry which is preliminary data.</text>
</comment>
<dbReference type="NCBIfam" id="TIGR03156">
    <property type="entry name" value="GTP_HflX"/>
    <property type="match status" value="1"/>
</dbReference>
<feature type="non-terminal residue" evidence="24">
    <location>
        <position position="1"/>
    </location>
</feature>
<dbReference type="SUPFAM" id="SSF52540">
    <property type="entry name" value="P-loop containing nucleoside triphosphate hydrolases"/>
    <property type="match status" value="1"/>
</dbReference>
<dbReference type="FunFam" id="1.10.520.10:FF:000001">
    <property type="entry name" value="Peroxidase"/>
    <property type="match status" value="1"/>
</dbReference>
<keyword evidence="13 20" id="KW-1015">Disulfide bond</keyword>
<comment type="cofactor">
    <cofactor evidence="18">
        <name>heme b</name>
        <dbReference type="ChEBI" id="CHEBI:60344"/>
    </cofactor>
    <text evidence="18">Binds 1 heme b (iron(II)-protoporphyrin IX) group per subunit.</text>
</comment>
<feature type="binding site" evidence="18">
    <location>
        <position position="663"/>
    </location>
    <ligand>
        <name>Ca(2+)</name>
        <dbReference type="ChEBI" id="CHEBI:29108"/>
        <label>1</label>
    </ligand>
</feature>
<dbReference type="PANTHER" id="PTHR10229">
    <property type="entry name" value="GTP-BINDING PROTEIN HFLX"/>
    <property type="match status" value="1"/>
</dbReference>
<dbReference type="InterPro" id="IPR032305">
    <property type="entry name" value="GTP-bd_M"/>
</dbReference>
<dbReference type="InterPro" id="IPR005225">
    <property type="entry name" value="Small_GTP-bd"/>
</dbReference>
<keyword evidence="6 18" id="KW-0479">Metal-binding</keyword>
<keyword evidence="12" id="KW-0342">GTP-binding</keyword>
<dbReference type="PRINTS" id="PR00458">
    <property type="entry name" value="PEROXIDASE"/>
</dbReference>
<dbReference type="PROSITE" id="PS00436">
    <property type="entry name" value="PEROXIDASE_2"/>
    <property type="match status" value="1"/>
</dbReference>
<dbReference type="FunFam" id="3.40.50.300:FF:000173">
    <property type="entry name" value="GTPase HflX"/>
    <property type="match status" value="1"/>
</dbReference>
<keyword evidence="11 18" id="KW-0408">Iron</keyword>
<dbReference type="InterPro" id="IPR006073">
    <property type="entry name" value="GTP-bd"/>
</dbReference>
<evidence type="ECO:0000256" key="8">
    <source>
        <dbReference type="ARBA" id="ARBA00022837"/>
    </source>
</evidence>
<dbReference type="NCBIfam" id="TIGR00231">
    <property type="entry name" value="small_GTP"/>
    <property type="match status" value="1"/>
</dbReference>
<keyword evidence="4" id="KW-0575">Peroxidase</keyword>
<evidence type="ECO:0000256" key="14">
    <source>
        <dbReference type="ARBA" id="ARBA00023180"/>
    </source>
</evidence>
<feature type="disulfide bond" evidence="20">
    <location>
        <begin position="643"/>
        <end position="648"/>
    </location>
</feature>
<evidence type="ECO:0000313" key="24">
    <source>
        <dbReference type="EMBL" id="KAK3019819.1"/>
    </source>
</evidence>
<feature type="binding site" evidence="18">
    <location>
        <position position="769"/>
    </location>
    <ligand>
        <name>Ca(2+)</name>
        <dbReference type="ChEBI" id="CHEBI:29108"/>
        <label>2</label>
    </ligand>
</feature>
<feature type="binding site" evidence="18">
    <location>
        <position position="820"/>
    </location>
    <ligand>
        <name>Ca(2+)</name>
        <dbReference type="ChEBI" id="CHEBI:29108"/>
        <label>2</label>
    </ligand>
</feature>
<comment type="cofactor">
    <cofactor evidence="18">
        <name>Ca(2+)</name>
        <dbReference type="ChEBI" id="CHEBI:29108"/>
    </cofactor>
    <text evidence="18">Binds 2 calcium ions per subunit.</text>
</comment>
<sequence>MTLCFSSVLLPRPPPPPLLIPPLWTPTHNCPPPLLFNLPNHTNKSCKRHIRVLQDGVQALSADDTVSSQITVIEDTNKEDSLEFTEAKVEVKVEAEEQIQSSPKRVTKKKEREVEEDGDDSRFKLQNGKEVFEEKAYLVGVARKGDVEDSFGIDESLKELAQLADTAGLMVVGSTCQKLLTPNSRTYIGSGKVAEIKSAVHAFGVETVIFDDELSAGQLRNLEKALGGDVRVCDRTALILDIFDQRAATREAALQAIFVTLAQMEYQLPRLTKMWTHLERQAGGQVKGMGEKQIEVDKRILRTQIGALKKELESVRKHRKQYRNRHGSVPMPIVSLVGYTNAGKSTLLNKLTGANVLAEDRLFATLDPTTRRVQLKNGKEFLLTDTVGFIQKLPTTLVAAFRATLEEILESSLLVHVVDISHPLAEQQIHAVEKVLAELDTSSIPKLTVWNKVDKASDPQKIKLAAKTKEDTVCISALDGSGLDEFCNAVQEKLKDTMVWVEALIPFDKGELISTIHQVGLVEKAEYTEKGTLVKAHVPLRFARLLTPMRHILMVIIGSLSFIPSRAFPGFNFGWGGGAGQTGGGYNGGGVGQAGADYYGLSPAFYQYSCPQANDIAMSVLEKAIAKEPRMAASLLRLHFHDCFVQGCDASILLDDSATIASEKNSGPNKNSIRGFEVIDEIKARLEEACPQTVSCADILALSARGSTVLSGGPDWELPLGRRDSKTASLSGSNTNIPAPNSTIQNLIALFNRQGLSIVDLVALSGGHTIGVARCATFKQRLYNQNGNNLPDATLERTYYNGLKTVCPRTGGDNNISPLDFASPAKFDNTYFKLILWGKGLLSSDEVLLTGNVGNTAQLVKSFAEDEGLFFKQFATSMVRMGNVSPLLGFNGEIRTNCHL</sequence>
<keyword evidence="7" id="KW-0547">Nucleotide-binding</keyword>
<comment type="similarity">
    <text evidence="2">Belongs to the peroxidase family. Ascorbate peroxidase subfamily.</text>
</comment>
<dbReference type="FunFam" id="3.40.50.11060:FF:000006">
    <property type="entry name" value="Predicted protein"/>
    <property type="match status" value="1"/>
</dbReference>
<dbReference type="Gene3D" id="3.40.50.11060">
    <property type="entry name" value="GTPase HflX, N-terminal domain"/>
    <property type="match status" value="1"/>
</dbReference>
<dbReference type="InterPro" id="IPR033905">
    <property type="entry name" value="Secretory_peroxidase"/>
</dbReference>
<evidence type="ECO:0000256" key="18">
    <source>
        <dbReference type="PIRSR" id="PIRSR600823-3"/>
    </source>
</evidence>
<dbReference type="Gene3D" id="3.40.50.300">
    <property type="entry name" value="P-loop containing nucleotide triphosphate hydrolases"/>
    <property type="match status" value="1"/>
</dbReference>
<dbReference type="InterPro" id="IPR019794">
    <property type="entry name" value="Peroxidases_AS"/>
</dbReference>
<dbReference type="CDD" id="cd01878">
    <property type="entry name" value="HflX"/>
    <property type="match status" value="1"/>
</dbReference>
<evidence type="ECO:0000256" key="17">
    <source>
        <dbReference type="PIRSR" id="PIRSR600823-2"/>
    </source>
</evidence>
<dbReference type="PROSITE" id="PS00435">
    <property type="entry name" value="PEROXIDASE_1"/>
    <property type="match status" value="1"/>
</dbReference>
<evidence type="ECO:0000256" key="20">
    <source>
        <dbReference type="PIRSR" id="PIRSR600823-5"/>
    </source>
</evidence>
<feature type="binding site" evidence="18">
    <location>
        <position position="645"/>
    </location>
    <ligand>
        <name>Ca(2+)</name>
        <dbReference type="ChEBI" id="CHEBI:29108"/>
        <label>1</label>
    </ligand>
</feature>
<evidence type="ECO:0000256" key="16">
    <source>
        <dbReference type="PIRSR" id="PIRSR600823-1"/>
    </source>
</evidence>
<feature type="disulfide bond" evidence="20">
    <location>
        <begin position="696"/>
        <end position="898"/>
    </location>
</feature>
<feature type="binding site" evidence="18">
    <location>
        <position position="651"/>
    </location>
    <ligand>
        <name>Ca(2+)</name>
        <dbReference type="ChEBI" id="CHEBI:29108"/>
        <label>1</label>
    </ligand>
</feature>
<feature type="domain" description="Hflx-type G" evidence="23">
    <location>
        <begin position="332"/>
        <end position="498"/>
    </location>
</feature>
<evidence type="ECO:0000256" key="13">
    <source>
        <dbReference type="ARBA" id="ARBA00023157"/>
    </source>
</evidence>
<organism evidence="24 25">
    <name type="scientific">Escallonia herrerae</name>
    <dbReference type="NCBI Taxonomy" id="1293975"/>
    <lineage>
        <taxon>Eukaryota</taxon>
        <taxon>Viridiplantae</taxon>
        <taxon>Streptophyta</taxon>
        <taxon>Embryophyta</taxon>
        <taxon>Tracheophyta</taxon>
        <taxon>Spermatophyta</taxon>
        <taxon>Magnoliopsida</taxon>
        <taxon>eudicotyledons</taxon>
        <taxon>Gunneridae</taxon>
        <taxon>Pentapetalae</taxon>
        <taxon>asterids</taxon>
        <taxon>campanulids</taxon>
        <taxon>Escalloniales</taxon>
        <taxon>Escalloniaceae</taxon>
        <taxon>Escallonia</taxon>
    </lineage>
</organism>
<dbReference type="GO" id="GO:0020037">
    <property type="term" value="F:heme binding"/>
    <property type="evidence" value="ECO:0007669"/>
    <property type="project" value="InterPro"/>
</dbReference>
<keyword evidence="15" id="KW-0376">Hydrogen peroxide</keyword>
<dbReference type="GO" id="GO:0005525">
    <property type="term" value="F:GTP binding"/>
    <property type="evidence" value="ECO:0007669"/>
    <property type="project" value="UniProtKB-KW"/>
</dbReference>
<dbReference type="FunFam" id="1.10.420.10:FF:000001">
    <property type="entry name" value="Peroxidase"/>
    <property type="match status" value="1"/>
</dbReference>
<comment type="catalytic activity">
    <reaction evidence="1">
        <text>2 a phenolic donor + H2O2 = 2 a phenolic radical donor + 2 H2O</text>
        <dbReference type="Rhea" id="RHEA:56136"/>
        <dbReference type="ChEBI" id="CHEBI:15377"/>
        <dbReference type="ChEBI" id="CHEBI:16240"/>
        <dbReference type="ChEBI" id="CHEBI:139520"/>
        <dbReference type="ChEBI" id="CHEBI:139521"/>
        <dbReference type="EC" id="1.11.1.7"/>
    </reaction>
</comment>
<protein>
    <recommendedName>
        <fullName evidence="3">peroxidase</fullName>
        <ecNumber evidence="3">1.11.1.7</ecNumber>
    </recommendedName>
</protein>
<dbReference type="GO" id="GO:0046872">
    <property type="term" value="F:metal ion binding"/>
    <property type="evidence" value="ECO:0007669"/>
    <property type="project" value="UniProtKB-KW"/>
</dbReference>
<dbReference type="Pfam" id="PF19275">
    <property type="entry name" value="HflX_C"/>
    <property type="match status" value="1"/>
</dbReference>
<dbReference type="InterPro" id="IPR030394">
    <property type="entry name" value="G_HFLX_dom"/>
</dbReference>
<reference evidence="24" key="1">
    <citation type="submission" date="2022-12" db="EMBL/GenBank/DDBJ databases">
        <title>Draft genome assemblies for two species of Escallonia (Escalloniales).</title>
        <authorList>
            <person name="Chanderbali A."/>
            <person name="Dervinis C."/>
            <person name="Anghel I."/>
            <person name="Soltis D."/>
            <person name="Soltis P."/>
            <person name="Zapata F."/>
        </authorList>
    </citation>
    <scope>NUCLEOTIDE SEQUENCE</scope>
    <source>
        <strain evidence="24">UCBG64.0493</strain>
        <tissue evidence="24">Leaf</tissue>
    </source>
</reference>
<evidence type="ECO:0000259" key="23">
    <source>
        <dbReference type="PROSITE" id="PS51705"/>
    </source>
</evidence>
<dbReference type="PROSITE" id="PS51705">
    <property type="entry name" value="G_HFLX"/>
    <property type="match status" value="1"/>
</dbReference>
<feature type="binding site" evidence="18">
    <location>
        <position position="642"/>
    </location>
    <ligand>
        <name>Ca(2+)</name>
        <dbReference type="ChEBI" id="CHEBI:29108"/>
        <label>1</label>
    </ligand>
</feature>
<evidence type="ECO:0000256" key="5">
    <source>
        <dbReference type="ARBA" id="ARBA00022617"/>
    </source>
</evidence>
<evidence type="ECO:0000256" key="6">
    <source>
        <dbReference type="ARBA" id="ARBA00022723"/>
    </source>
</evidence>
<feature type="binding site" evidence="18">
    <location>
        <position position="828"/>
    </location>
    <ligand>
        <name>Ca(2+)</name>
        <dbReference type="ChEBI" id="CHEBI:29108"/>
        <label>2</label>
    </ligand>
</feature>
<dbReference type="Pfam" id="PF16360">
    <property type="entry name" value="GTP-bdg_M"/>
    <property type="match status" value="1"/>
</dbReference>
<feature type="binding site" evidence="17">
    <location>
        <position position="738"/>
    </location>
    <ligand>
        <name>substrate</name>
    </ligand>
</feature>
<evidence type="ECO:0000259" key="22">
    <source>
        <dbReference type="PROSITE" id="PS50873"/>
    </source>
</evidence>
<dbReference type="InterPro" id="IPR042108">
    <property type="entry name" value="GTPase_HflX_N_sf"/>
</dbReference>
<dbReference type="InterPro" id="IPR025121">
    <property type="entry name" value="GTPase_HflX_N"/>
</dbReference>
<dbReference type="InterPro" id="IPR045498">
    <property type="entry name" value="HflX_C"/>
</dbReference>
<dbReference type="CDD" id="cd00693">
    <property type="entry name" value="secretory_peroxidase"/>
    <property type="match status" value="1"/>
</dbReference>
<dbReference type="PRINTS" id="PR00461">
    <property type="entry name" value="PLPEROXIDASE"/>
</dbReference>
<dbReference type="PROSITE" id="PS50873">
    <property type="entry name" value="PEROXIDASE_4"/>
    <property type="match status" value="1"/>
</dbReference>
<dbReference type="InterPro" id="IPR019793">
    <property type="entry name" value="Peroxidases_heam-ligand_BS"/>
</dbReference>
<evidence type="ECO:0000256" key="15">
    <source>
        <dbReference type="ARBA" id="ARBA00023324"/>
    </source>
</evidence>
<dbReference type="Pfam" id="PF01926">
    <property type="entry name" value="MMR_HSR1"/>
    <property type="match status" value="1"/>
</dbReference>
<evidence type="ECO:0000256" key="1">
    <source>
        <dbReference type="ARBA" id="ARBA00000189"/>
    </source>
</evidence>
<dbReference type="HAMAP" id="MF_00900">
    <property type="entry name" value="GTPase_HflX"/>
    <property type="match status" value="1"/>
</dbReference>
<dbReference type="InterPro" id="IPR016496">
    <property type="entry name" value="GTPase_HflX"/>
</dbReference>
<dbReference type="GO" id="GO:0006979">
    <property type="term" value="P:response to oxidative stress"/>
    <property type="evidence" value="ECO:0007669"/>
    <property type="project" value="InterPro"/>
</dbReference>
<evidence type="ECO:0000256" key="4">
    <source>
        <dbReference type="ARBA" id="ARBA00022559"/>
    </source>
</evidence>